<proteinExistence type="predicted"/>
<sequence length="151" mass="16942">ICEDTYSQDEIKAMERDVFRTIGFDLGMPTSYTFLRRMARTNGSSNRELTLARYILETSLMDYSLSVGTLESLKAAGALYLARKMTSEAPTWTASLTWHSGISEEALLPYATRLHSMLKGRLNPSLKVVRNKYSHEVFQKVATIPVPASLS</sequence>
<dbReference type="InterPro" id="IPR036915">
    <property type="entry name" value="Cyclin-like_sf"/>
</dbReference>
<feature type="non-terminal residue" evidence="1">
    <location>
        <position position="1"/>
    </location>
</feature>
<evidence type="ECO:0000313" key="1">
    <source>
        <dbReference type="EMBL" id="CAD7231144.1"/>
    </source>
</evidence>
<dbReference type="AlphaFoldDB" id="A0A7R8WGA7"/>
<dbReference type="SUPFAM" id="SSF47954">
    <property type="entry name" value="Cyclin-like"/>
    <property type="match status" value="1"/>
</dbReference>
<dbReference type="EMBL" id="OB663217">
    <property type="protein sequence ID" value="CAD7231144.1"/>
    <property type="molecule type" value="Genomic_DNA"/>
</dbReference>
<reference evidence="1" key="1">
    <citation type="submission" date="2020-11" db="EMBL/GenBank/DDBJ databases">
        <authorList>
            <person name="Tran Van P."/>
        </authorList>
    </citation>
    <scope>NUCLEOTIDE SEQUENCE</scope>
</reference>
<dbReference type="OrthoDB" id="5590282at2759"/>
<dbReference type="SMART" id="SM00385">
    <property type="entry name" value="CYCLIN"/>
    <property type="match status" value="1"/>
</dbReference>
<dbReference type="PANTHER" id="PTHR10177">
    <property type="entry name" value="CYCLINS"/>
    <property type="match status" value="1"/>
</dbReference>
<gene>
    <name evidence="1" type="ORF">CTOB1V02_LOCUS8998</name>
</gene>
<name>A0A7R8WGA7_9CRUS</name>
<accession>A0A7R8WGA7</accession>
<dbReference type="Gene3D" id="1.10.472.10">
    <property type="entry name" value="Cyclin-like"/>
    <property type="match status" value="2"/>
</dbReference>
<dbReference type="InterPro" id="IPR004367">
    <property type="entry name" value="Cyclin_C-dom"/>
</dbReference>
<organism evidence="1">
    <name type="scientific">Cyprideis torosa</name>
    <dbReference type="NCBI Taxonomy" id="163714"/>
    <lineage>
        <taxon>Eukaryota</taxon>
        <taxon>Metazoa</taxon>
        <taxon>Ecdysozoa</taxon>
        <taxon>Arthropoda</taxon>
        <taxon>Crustacea</taxon>
        <taxon>Oligostraca</taxon>
        <taxon>Ostracoda</taxon>
        <taxon>Podocopa</taxon>
        <taxon>Podocopida</taxon>
        <taxon>Cytherocopina</taxon>
        <taxon>Cytheroidea</taxon>
        <taxon>Cytherideidae</taxon>
        <taxon>Cyprideis</taxon>
    </lineage>
</organism>
<protein>
    <submittedName>
        <fullName evidence="1">Uncharacterized protein</fullName>
    </submittedName>
</protein>
<dbReference type="SMART" id="SM01332">
    <property type="entry name" value="Cyclin_C"/>
    <property type="match status" value="1"/>
</dbReference>
<dbReference type="InterPro" id="IPR013763">
    <property type="entry name" value="Cyclin-like_dom"/>
</dbReference>
<dbReference type="Pfam" id="PF02984">
    <property type="entry name" value="Cyclin_C"/>
    <property type="match status" value="1"/>
</dbReference>
<dbReference type="InterPro" id="IPR039361">
    <property type="entry name" value="Cyclin"/>
</dbReference>